<proteinExistence type="predicted"/>
<gene>
    <name evidence="2" type="ORF">GBAR_LOCUS11852</name>
</gene>
<keyword evidence="3" id="KW-1185">Reference proteome</keyword>
<sequence length="289" mass="31039">MPTLYTTTGSPERGYRSVLTTSENDYVIVYRCTATVSSYSNFSDTIVHVKAIAPSPSTQSLTLTSTTISASSFTSSTADQNISDGGNGEDVFYGTLMPTTSSIANTNDDNFEIVTSTATTITPKGTIAKDMEQCTKTITLTAKLTSTPVSEICACKNVDKDPCTESTAVIAGGVGGGIILCQILVCLPIAIFCICNRYCVFVERNMVCCVRLDFVYRTSQLGNDIPPCICHLDRSAYSKKMETHSNTAYGVVPARRREEPEYEVINQPLNQSAAKLPLSSNVAIASTAM</sequence>
<evidence type="ECO:0000313" key="2">
    <source>
        <dbReference type="EMBL" id="CAI8019744.1"/>
    </source>
</evidence>
<feature type="transmembrane region" description="Helical" evidence="1">
    <location>
        <begin position="169"/>
        <end position="195"/>
    </location>
</feature>
<evidence type="ECO:0000256" key="1">
    <source>
        <dbReference type="SAM" id="Phobius"/>
    </source>
</evidence>
<reference evidence="2" key="1">
    <citation type="submission" date="2023-03" db="EMBL/GenBank/DDBJ databases">
        <authorList>
            <person name="Steffen K."/>
            <person name="Cardenas P."/>
        </authorList>
    </citation>
    <scope>NUCLEOTIDE SEQUENCE</scope>
</reference>
<evidence type="ECO:0000313" key="3">
    <source>
        <dbReference type="Proteomes" id="UP001174909"/>
    </source>
</evidence>
<keyword evidence="1" id="KW-1133">Transmembrane helix</keyword>
<keyword evidence="1" id="KW-0812">Transmembrane</keyword>
<organism evidence="2 3">
    <name type="scientific">Geodia barretti</name>
    <name type="common">Barrett's horny sponge</name>
    <dbReference type="NCBI Taxonomy" id="519541"/>
    <lineage>
        <taxon>Eukaryota</taxon>
        <taxon>Metazoa</taxon>
        <taxon>Porifera</taxon>
        <taxon>Demospongiae</taxon>
        <taxon>Heteroscleromorpha</taxon>
        <taxon>Tetractinellida</taxon>
        <taxon>Astrophorina</taxon>
        <taxon>Geodiidae</taxon>
        <taxon>Geodia</taxon>
    </lineage>
</organism>
<dbReference type="Proteomes" id="UP001174909">
    <property type="component" value="Unassembled WGS sequence"/>
</dbReference>
<protein>
    <submittedName>
        <fullName evidence="2">Uncharacterized protein</fullName>
    </submittedName>
</protein>
<dbReference type="EMBL" id="CASHTH010001775">
    <property type="protein sequence ID" value="CAI8019744.1"/>
    <property type="molecule type" value="Genomic_DNA"/>
</dbReference>
<accession>A0AA35RYT9</accession>
<dbReference type="AlphaFoldDB" id="A0AA35RYT9"/>
<comment type="caution">
    <text evidence="2">The sequence shown here is derived from an EMBL/GenBank/DDBJ whole genome shotgun (WGS) entry which is preliminary data.</text>
</comment>
<name>A0AA35RYT9_GEOBA</name>
<keyword evidence="1" id="KW-0472">Membrane</keyword>